<keyword evidence="10" id="KW-1185">Reference proteome</keyword>
<evidence type="ECO:0000256" key="1">
    <source>
        <dbReference type="ARBA" id="ARBA00004479"/>
    </source>
</evidence>
<reference evidence="9 10" key="1">
    <citation type="journal article" date="2023" name="Sci. Data">
        <title>Genome assembly of the Korean intertidal mud-creeper Batillaria attramentaria.</title>
        <authorList>
            <person name="Patra A.K."/>
            <person name="Ho P.T."/>
            <person name="Jun S."/>
            <person name="Lee S.J."/>
            <person name="Kim Y."/>
            <person name="Won Y.J."/>
        </authorList>
    </citation>
    <scope>NUCLEOTIDE SEQUENCE [LARGE SCALE GENOMIC DNA]</scope>
    <source>
        <strain evidence="9">Wonlab-2016</strain>
    </source>
</reference>
<dbReference type="SUPFAM" id="SSF48726">
    <property type="entry name" value="Immunoglobulin"/>
    <property type="match status" value="1"/>
</dbReference>
<evidence type="ECO:0000256" key="3">
    <source>
        <dbReference type="ARBA" id="ARBA00023157"/>
    </source>
</evidence>
<name>A0ABD0LE75_9CAEN</name>
<dbReference type="SMART" id="SM00408">
    <property type="entry name" value="IGc2"/>
    <property type="match status" value="1"/>
</dbReference>
<keyword evidence="3" id="KW-1015">Disulfide bond</keyword>
<dbReference type="EMBL" id="JACVVK020000058">
    <property type="protein sequence ID" value="KAK7497461.1"/>
    <property type="molecule type" value="Genomic_DNA"/>
</dbReference>
<proteinExistence type="predicted"/>
<feature type="compositionally biased region" description="Polar residues" evidence="6">
    <location>
        <begin position="378"/>
        <end position="388"/>
    </location>
</feature>
<feature type="domain" description="Immunoglobulin subtype 2" evidence="7">
    <location>
        <begin position="21"/>
        <end position="89"/>
    </location>
</feature>
<evidence type="ECO:0000313" key="9">
    <source>
        <dbReference type="EMBL" id="KAK7497461.1"/>
    </source>
</evidence>
<dbReference type="InterPro" id="IPR036179">
    <property type="entry name" value="Ig-like_dom_sf"/>
</dbReference>
<dbReference type="InterPro" id="IPR013783">
    <property type="entry name" value="Ig-like_fold"/>
</dbReference>
<keyword evidence="2" id="KW-0472">Membrane</keyword>
<feature type="domain" description="Immunoglobulin" evidence="8">
    <location>
        <begin position="13"/>
        <end position="101"/>
    </location>
</feature>
<dbReference type="AlphaFoldDB" id="A0ABD0LE75"/>
<feature type="non-terminal residue" evidence="9">
    <location>
        <position position="1"/>
    </location>
</feature>
<protein>
    <recommendedName>
        <fullName evidence="11">Ig-like domain-containing protein</fullName>
    </recommendedName>
</protein>
<evidence type="ECO:0000256" key="4">
    <source>
        <dbReference type="ARBA" id="ARBA00023180"/>
    </source>
</evidence>
<dbReference type="InterPro" id="IPR051275">
    <property type="entry name" value="Cell_adhesion_signaling"/>
</dbReference>
<feature type="region of interest" description="Disordered" evidence="6">
    <location>
        <begin position="367"/>
        <end position="413"/>
    </location>
</feature>
<dbReference type="InterPro" id="IPR003598">
    <property type="entry name" value="Ig_sub2"/>
</dbReference>
<feature type="compositionally biased region" description="Basic and acidic residues" evidence="6">
    <location>
        <begin position="230"/>
        <end position="245"/>
    </location>
</feature>
<keyword evidence="5" id="KW-0393">Immunoglobulin domain</keyword>
<dbReference type="PANTHER" id="PTHR11640:SF136">
    <property type="entry name" value="NEPHRIN"/>
    <property type="match status" value="1"/>
</dbReference>
<comment type="caution">
    <text evidence="9">The sequence shown here is derived from an EMBL/GenBank/DDBJ whole genome shotgun (WGS) entry which is preliminary data.</text>
</comment>
<dbReference type="Proteomes" id="UP001519460">
    <property type="component" value="Unassembled WGS sequence"/>
</dbReference>
<accession>A0ABD0LE75</accession>
<dbReference type="GO" id="GO:0016020">
    <property type="term" value="C:membrane"/>
    <property type="evidence" value="ECO:0007669"/>
    <property type="project" value="UniProtKB-SubCell"/>
</dbReference>
<feature type="compositionally biased region" description="Polar residues" evidence="6">
    <location>
        <begin position="312"/>
        <end position="327"/>
    </location>
</feature>
<evidence type="ECO:0000259" key="7">
    <source>
        <dbReference type="SMART" id="SM00408"/>
    </source>
</evidence>
<evidence type="ECO:0000259" key="8">
    <source>
        <dbReference type="SMART" id="SM00409"/>
    </source>
</evidence>
<gene>
    <name evidence="9" type="ORF">BaRGS_00011303</name>
</gene>
<keyword evidence="4" id="KW-0325">Glycoprotein</keyword>
<comment type="subcellular location">
    <subcellularLocation>
        <location evidence="1">Membrane</location>
        <topology evidence="1">Single-pass type I membrane protein</topology>
    </subcellularLocation>
</comment>
<dbReference type="CDD" id="cd00096">
    <property type="entry name" value="Ig"/>
    <property type="match status" value="1"/>
</dbReference>
<feature type="compositionally biased region" description="Basic residues" evidence="6">
    <location>
        <begin position="263"/>
        <end position="275"/>
    </location>
</feature>
<dbReference type="InterPro" id="IPR003599">
    <property type="entry name" value="Ig_sub"/>
</dbReference>
<evidence type="ECO:0008006" key="11">
    <source>
        <dbReference type="Google" id="ProtNLM"/>
    </source>
</evidence>
<dbReference type="SMART" id="SM00409">
    <property type="entry name" value="IG"/>
    <property type="match status" value="1"/>
</dbReference>
<dbReference type="Gene3D" id="2.60.40.10">
    <property type="entry name" value="Immunoglobulins"/>
    <property type="match status" value="1"/>
</dbReference>
<organism evidence="9 10">
    <name type="scientific">Batillaria attramentaria</name>
    <dbReference type="NCBI Taxonomy" id="370345"/>
    <lineage>
        <taxon>Eukaryota</taxon>
        <taxon>Metazoa</taxon>
        <taxon>Spiralia</taxon>
        <taxon>Lophotrochozoa</taxon>
        <taxon>Mollusca</taxon>
        <taxon>Gastropoda</taxon>
        <taxon>Caenogastropoda</taxon>
        <taxon>Sorbeoconcha</taxon>
        <taxon>Cerithioidea</taxon>
        <taxon>Batillariidae</taxon>
        <taxon>Batillaria</taxon>
    </lineage>
</organism>
<dbReference type="Pfam" id="PF13927">
    <property type="entry name" value="Ig_3"/>
    <property type="match status" value="1"/>
</dbReference>
<feature type="region of interest" description="Disordered" evidence="6">
    <location>
        <begin position="216"/>
        <end position="328"/>
    </location>
</feature>
<dbReference type="PANTHER" id="PTHR11640">
    <property type="entry name" value="NEPHRIN"/>
    <property type="match status" value="1"/>
</dbReference>
<evidence type="ECO:0000313" key="10">
    <source>
        <dbReference type="Proteomes" id="UP001519460"/>
    </source>
</evidence>
<evidence type="ECO:0000256" key="5">
    <source>
        <dbReference type="ARBA" id="ARBA00023319"/>
    </source>
</evidence>
<feature type="compositionally biased region" description="Basic and acidic residues" evidence="6">
    <location>
        <begin position="276"/>
        <end position="286"/>
    </location>
</feature>
<sequence>KATVKSFTINGTSGSLTVNERDNVTVIFTCNARGRPAPSVTLHKASGELLNEIGNTPSDQYDKTVSYTILRVTSEDMRRYICTADNSFTTPNDDNFQLNVRIAPRAMNSTTTKENPEVLKKTGLSFTVVAFPKPDMFNFTFYGNKSLSSVPSGTFNMTSIMEDPSLPVVICSIKPLNVPHDRLGVYDVDVSNGLEGSYVYYFEVTETMVPWCDKKGRETSGKTSAPEQQTSHHKETELTPKRERQLPPLQATPGSPGGPASPKKIKKGKSPKKTKLQREKGPKGDEYTLVVKGNKGGNTSPGKKKRKEKDTAVTSGTTSDSHSQNFAVPSHYSDVEPYASASLAPGHGNVVLPAINRISMDSAGYATVETSADPESLASVQQNKTTPPEGTGDTYDNLDRDGHRAHKKHEVPGNLYSHIQVT</sequence>
<evidence type="ECO:0000256" key="6">
    <source>
        <dbReference type="SAM" id="MobiDB-lite"/>
    </source>
</evidence>
<evidence type="ECO:0000256" key="2">
    <source>
        <dbReference type="ARBA" id="ARBA00023136"/>
    </source>
</evidence>